<proteinExistence type="inferred from homology"/>
<reference evidence="3 4" key="1">
    <citation type="submission" date="2018-01" db="EMBL/GenBank/DDBJ databases">
        <authorList>
            <person name="Clerissi C."/>
        </authorList>
    </citation>
    <scope>NUCLEOTIDE SEQUENCE [LARGE SCALE GENOMIC DNA]</scope>
    <source>
        <strain evidence="3">Cupriavidus sp. LMG 19464</strain>
    </source>
</reference>
<dbReference type="PIRSF" id="PIRSF017082">
    <property type="entry name" value="YflP"/>
    <property type="match status" value="1"/>
</dbReference>
<gene>
    <name evidence="3" type="ORF">CBM2587_A150014</name>
</gene>
<dbReference type="CDD" id="cd07012">
    <property type="entry name" value="PBP2_Bug_TTT"/>
    <property type="match status" value="1"/>
</dbReference>
<dbReference type="AlphaFoldDB" id="A0A975WVA3"/>
<dbReference type="PANTHER" id="PTHR42928">
    <property type="entry name" value="TRICARBOXYLATE-BINDING PROTEIN"/>
    <property type="match status" value="1"/>
</dbReference>
<protein>
    <submittedName>
        <fullName evidence="3">Extra-cytoplasmic solute receptor family protein 58</fullName>
    </submittedName>
</protein>
<dbReference type="EMBL" id="OFSQ01000007">
    <property type="protein sequence ID" value="SOY45946.1"/>
    <property type="molecule type" value="Genomic_DNA"/>
</dbReference>
<feature type="chain" id="PRO_5037593760" evidence="2">
    <location>
        <begin position="29"/>
        <end position="328"/>
    </location>
</feature>
<dbReference type="Pfam" id="PF03401">
    <property type="entry name" value="TctC"/>
    <property type="match status" value="1"/>
</dbReference>
<evidence type="ECO:0000313" key="3">
    <source>
        <dbReference type="EMBL" id="SOY45946.1"/>
    </source>
</evidence>
<name>A0A975WVA3_9BURK</name>
<accession>A0A975WVA3</accession>
<comment type="caution">
    <text evidence="3">The sequence shown here is derived from an EMBL/GenBank/DDBJ whole genome shotgun (WGS) entry which is preliminary data.</text>
</comment>
<dbReference type="Gene3D" id="3.40.190.10">
    <property type="entry name" value="Periplasmic binding protein-like II"/>
    <property type="match status" value="1"/>
</dbReference>
<dbReference type="Proteomes" id="UP000256780">
    <property type="component" value="Chromosome CBM2587_a"/>
</dbReference>
<comment type="similarity">
    <text evidence="1">Belongs to the UPF0065 (bug) family.</text>
</comment>
<organism evidence="3 4">
    <name type="scientific">Cupriavidus taiwanensis</name>
    <dbReference type="NCBI Taxonomy" id="164546"/>
    <lineage>
        <taxon>Bacteria</taxon>
        <taxon>Pseudomonadati</taxon>
        <taxon>Pseudomonadota</taxon>
        <taxon>Betaproteobacteria</taxon>
        <taxon>Burkholderiales</taxon>
        <taxon>Burkholderiaceae</taxon>
        <taxon>Cupriavidus</taxon>
    </lineage>
</organism>
<evidence type="ECO:0000256" key="1">
    <source>
        <dbReference type="ARBA" id="ARBA00006987"/>
    </source>
</evidence>
<dbReference type="InterPro" id="IPR042100">
    <property type="entry name" value="Bug_dom1"/>
</dbReference>
<dbReference type="SUPFAM" id="SSF53850">
    <property type="entry name" value="Periplasmic binding protein-like II"/>
    <property type="match status" value="1"/>
</dbReference>
<keyword evidence="3" id="KW-0675">Receptor</keyword>
<dbReference type="PANTHER" id="PTHR42928:SF5">
    <property type="entry name" value="BLR1237 PROTEIN"/>
    <property type="match status" value="1"/>
</dbReference>
<dbReference type="Gene3D" id="3.40.190.150">
    <property type="entry name" value="Bordetella uptake gene, domain 1"/>
    <property type="match status" value="1"/>
</dbReference>
<dbReference type="InterPro" id="IPR005064">
    <property type="entry name" value="BUG"/>
</dbReference>
<evidence type="ECO:0000256" key="2">
    <source>
        <dbReference type="SAM" id="SignalP"/>
    </source>
</evidence>
<keyword evidence="2" id="KW-0732">Signal</keyword>
<feature type="signal peptide" evidence="2">
    <location>
        <begin position="1"/>
        <end position="28"/>
    </location>
</feature>
<sequence>MTIMKKHVARLISLAALCCVSLSPAAHAEPGFPAHPIKLVVPASPGGEPDILARLVARHMSADLRQPIVVENKVGASGLIGVASVASAKADGYTIGIVYQAVLALSPHLIARKLFDPLTDIAPIGLISVSGNALMVPANSPITSYADLVARARSSPGKLSFGSWGEGSAGHISGEVMKKAAGVDIVHIPYKGSNESVLAMLGGEIDAVFGGWGLTSTQVNAGKVRVLAVTSPQRSPMLPTVPTFRELGIPFGLNSWYGLVAPSGVAPDTMKRLEESLRKAVGQPEIANRLRNMGMQPQSSTSAELRDRIRSDYDIWGKKIAETGVQKR</sequence>
<evidence type="ECO:0000313" key="4">
    <source>
        <dbReference type="Proteomes" id="UP000256780"/>
    </source>
</evidence>